<dbReference type="Gene3D" id="3.10.10.10">
    <property type="entry name" value="HIV Type 1 Reverse Transcriptase, subunit A, domain 1"/>
    <property type="match status" value="1"/>
</dbReference>
<organism evidence="2 3">
    <name type="scientific">Ancylostoma ceylanicum</name>
    <dbReference type="NCBI Taxonomy" id="53326"/>
    <lineage>
        <taxon>Eukaryota</taxon>
        <taxon>Metazoa</taxon>
        <taxon>Ecdysozoa</taxon>
        <taxon>Nematoda</taxon>
        <taxon>Chromadorea</taxon>
        <taxon>Rhabditida</taxon>
        <taxon>Rhabditina</taxon>
        <taxon>Rhabditomorpha</taxon>
        <taxon>Strongyloidea</taxon>
        <taxon>Ancylostomatidae</taxon>
        <taxon>Ancylostomatinae</taxon>
        <taxon>Ancylostoma</taxon>
    </lineage>
</organism>
<dbReference type="OrthoDB" id="5864339at2759"/>
<feature type="region of interest" description="Disordered" evidence="1">
    <location>
        <begin position="1"/>
        <end position="54"/>
    </location>
</feature>
<evidence type="ECO:0000313" key="3">
    <source>
        <dbReference type="Proteomes" id="UP000024635"/>
    </source>
</evidence>
<dbReference type="SUPFAM" id="SSF56672">
    <property type="entry name" value="DNA/RNA polymerases"/>
    <property type="match status" value="1"/>
</dbReference>
<gene>
    <name evidence="2" type="primary">Acey_s0124.g1217</name>
    <name evidence="2" type="ORF">Y032_0124g1217</name>
</gene>
<name>A0A016T970_9BILA</name>
<feature type="compositionally biased region" description="Basic and acidic residues" evidence="1">
    <location>
        <begin position="255"/>
        <end position="273"/>
    </location>
</feature>
<dbReference type="Proteomes" id="UP000024635">
    <property type="component" value="Unassembled WGS sequence"/>
</dbReference>
<dbReference type="EMBL" id="JARK01001460">
    <property type="protein sequence ID" value="EYB99201.1"/>
    <property type="molecule type" value="Genomic_DNA"/>
</dbReference>
<keyword evidence="3" id="KW-1185">Reference proteome</keyword>
<protein>
    <recommendedName>
        <fullName evidence="4">Reverse transcriptase domain-containing protein</fullName>
    </recommendedName>
</protein>
<sequence length="458" mass="51169">MTSSRSSRSSSTTSNGSRSPSPSRSRSVSPEGSLATSDEEVQRRVALTAPEGRIPRRDEFRNAIQEVPAPPRMPQREQRVRVALSEESRARFDKWAAGVYLSKSDRSALMQELPLVGSPLALPPIIDDALRPLVKDRERGIWVRHQDVKMLHEILLNSLNIVELIYKIGADGQGAPLNASIHGYLKLQGDLMAAGIRELIVAQRDAALRALGVSPRSAAPSFRRVPLEGTSTFHQQQQQVLPELFGPSLRQELSARDSSLKKAVDRLREERNPRPQKRTSSSAFNRGQEKRERYEHLPTSHIWGYSDRIAGRLADFVNEWSKLTSDPFIINAIKGYKLPFASLPTLTHSIHEGCKTCPTLSSEFRKLLEKGVIEKSGRREFFISSTFGVPKKDGTTRPIINLKPLNKYLVIPHFKMEGIQMVSDLVVPGGYCAKVDMSDAYFGCTRSLFLRVFALSGM</sequence>
<evidence type="ECO:0000256" key="1">
    <source>
        <dbReference type="SAM" id="MobiDB-lite"/>
    </source>
</evidence>
<evidence type="ECO:0000313" key="2">
    <source>
        <dbReference type="EMBL" id="EYB99201.1"/>
    </source>
</evidence>
<comment type="caution">
    <text evidence="2">The sequence shown here is derived from an EMBL/GenBank/DDBJ whole genome shotgun (WGS) entry which is preliminary data.</text>
</comment>
<dbReference type="InterPro" id="IPR043128">
    <property type="entry name" value="Rev_trsase/Diguanyl_cyclase"/>
</dbReference>
<evidence type="ECO:0008006" key="4">
    <source>
        <dbReference type="Google" id="ProtNLM"/>
    </source>
</evidence>
<dbReference type="InterPro" id="IPR043502">
    <property type="entry name" value="DNA/RNA_pol_sf"/>
</dbReference>
<accession>A0A016T970</accession>
<reference evidence="3" key="1">
    <citation type="journal article" date="2015" name="Nat. Genet.">
        <title>The genome and transcriptome of the zoonotic hookworm Ancylostoma ceylanicum identify infection-specific gene families.</title>
        <authorList>
            <person name="Schwarz E.M."/>
            <person name="Hu Y."/>
            <person name="Antoshechkin I."/>
            <person name="Miller M.M."/>
            <person name="Sternberg P.W."/>
            <person name="Aroian R.V."/>
        </authorList>
    </citation>
    <scope>NUCLEOTIDE SEQUENCE</scope>
    <source>
        <strain evidence="3">HY135</strain>
    </source>
</reference>
<proteinExistence type="predicted"/>
<feature type="region of interest" description="Disordered" evidence="1">
    <location>
        <begin position="255"/>
        <end position="293"/>
    </location>
</feature>
<dbReference type="AlphaFoldDB" id="A0A016T970"/>
<dbReference type="Gene3D" id="3.30.70.270">
    <property type="match status" value="1"/>
</dbReference>
<feature type="compositionally biased region" description="Low complexity" evidence="1">
    <location>
        <begin position="1"/>
        <end position="30"/>
    </location>
</feature>